<feature type="region of interest" description="Disordered" evidence="2">
    <location>
        <begin position="1"/>
        <end position="20"/>
    </location>
</feature>
<dbReference type="GO" id="GO:0071732">
    <property type="term" value="P:cellular response to nitric oxide"/>
    <property type="evidence" value="ECO:0007669"/>
    <property type="project" value="UniProtKB-ARBA"/>
</dbReference>
<dbReference type="InterPro" id="IPR013656">
    <property type="entry name" value="PAS_4"/>
</dbReference>
<evidence type="ECO:0000313" key="7">
    <source>
        <dbReference type="Proteomes" id="UP000182661"/>
    </source>
</evidence>
<evidence type="ECO:0000259" key="4">
    <source>
        <dbReference type="PROSITE" id="PS50883"/>
    </source>
</evidence>
<dbReference type="Gene3D" id="3.30.450.20">
    <property type="entry name" value="PAS domain"/>
    <property type="match status" value="1"/>
</dbReference>
<name>A0A657LZ80_9HYPH</name>
<dbReference type="Pfam" id="PF00563">
    <property type="entry name" value="EAL"/>
    <property type="match status" value="1"/>
</dbReference>
<dbReference type="InterPro" id="IPR001633">
    <property type="entry name" value="EAL_dom"/>
</dbReference>
<dbReference type="Proteomes" id="UP000182661">
    <property type="component" value="Unassembled WGS sequence"/>
</dbReference>
<dbReference type="FunFam" id="3.30.70.270:FF:000001">
    <property type="entry name" value="Diguanylate cyclase domain protein"/>
    <property type="match status" value="1"/>
</dbReference>
<dbReference type="PANTHER" id="PTHR44757">
    <property type="entry name" value="DIGUANYLATE CYCLASE DGCP"/>
    <property type="match status" value="1"/>
</dbReference>
<feature type="domain" description="GGDEF" evidence="5">
    <location>
        <begin position="344"/>
        <end position="475"/>
    </location>
</feature>
<reference evidence="6 7" key="1">
    <citation type="submission" date="2016-02" db="EMBL/GenBank/DDBJ databases">
        <title>Genome sequencing of a beta-galactosidase producing bacteria Rhizobium sp. 59.</title>
        <authorList>
            <person name="Wang D."/>
            <person name="Kot W."/>
            <person name="Qin Y."/>
            <person name="Hansen L."/>
            <person name="Naqvi K."/>
            <person name="Rensing C."/>
        </authorList>
    </citation>
    <scope>NUCLEOTIDE SEQUENCE [LARGE SCALE GENOMIC DNA]</scope>
    <source>
        <strain evidence="6 7">59</strain>
    </source>
</reference>
<accession>A0A657LZ80</accession>
<gene>
    <name evidence="6" type="ORF">AX760_25160</name>
</gene>
<dbReference type="CDD" id="cd01948">
    <property type="entry name" value="EAL"/>
    <property type="match status" value="1"/>
</dbReference>
<dbReference type="Pfam" id="PF08448">
    <property type="entry name" value="PAS_4"/>
    <property type="match status" value="1"/>
</dbReference>
<comment type="catalytic activity">
    <reaction evidence="1">
        <text>3',3'-c-di-GMP + H2O = 5'-phosphoguanylyl(3'-&gt;5')guanosine + H(+)</text>
        <dbReference type="Rhea" id="RHEA:24902"/>
        <dbReference type="ChEBI" id="CHEBI:15377"/>
        <dbReference type="ChEBI" id="CHEBI:15378"/>
        <dbReference type="ChEBI" id="CHEBI:58754"/>
        <dbReference type="ChEBI" id="CHEBI:58805"/>
        <dbReference type="EC" id="3.1.4.52"/>
    </reaction>
    <physiologicalReaction direction="left-to-right" evidence="1">
        <dbReference type="Rhea" id="RHEA:24903"/>
    </physiologicalReaction>
</comment>
<protein>
    <submittedName>
        <fullName evidence="6">Diguanylate cyclase</fullName>
    </submittedName>
</protein>
<dbReference type="PROSITE" id="PS50883">
    <property type="entry name" value="EAL"/>
    <property type="match status" value="1"/>
</dbReference>
<dbReference type="SUPFAM" id="SSF55073">
    <property type="entry name" value="Nucleotide cyclase"/>
    <property type="match status" value="1"/>
</dbReference>
<dbReference type="EMBL" id="LSRP01000009">
    <property type="protein sequence ID" value="OJG00924.1"/>
    <property type="molecule type" value="Genomic_DNA"/>
</dbReference>
<dbReference type="RefSeq" id="WP_071831172.1">
    <property type="nucleotide sequence ID" value="NZ_LSRP01000009.1"/>
</dbReference>
<dbReference type="PROSITE" id="PS50887">
    <property type="entry name" value="GGDEF"/>
    <property type="match status" value="1"/>
</dbReference>
<evidence type="ECO:0000259" key="5">
    <source>
        <dbReference type="PROSITE" id="PS50887"/>
    </source>
</evidence>
<dbReference type="SMART" id="SM00052">
    <property type="entry name" value="EAL"/>
    <property type="match status" value="1"/>
</dbReference>
<dbReference type="InterPro" id="IPR000014">
    <property type="entry name" value="PAS"/>
</dbReference>
<dbReference type="SMART" id="SM00267">
    <property type="entry name" value="GGDEF"/>
    <property type="match status" value="1"/>
</dbReference>
<dbReference type="InterPro" id="IPR052155">
    <property type="entry name" value="Biofilm_reg_signaling"/>
</dbReference>
<dbReference type="CDD" id="cd01949">
    <property type="entry name" value="GGDEF"/>
    <property type="match status" value="1"/>
</dbReference>
<feature type="compositionally biased region" description="Basic and acidic residues" evidence="2">
    <location>
        <begin position="10"/>
        <end position="20"/>
    </location>
</feature>
<dbReference type="PANTHER" id="PTHR44757:SF2">
    <property type="entry name" value="BIOFILM ARCHITECTURE MAINTENANCE PROTEIN MBAA"/>
    <property type="match status" value="1"/>
</dbReference>
<sequence>MKNIAASGKHLVDPKGDEDVSRDSSVLLEAASRLRAADPKIVGRALLLEAMVNHVPDFMYAKDRDGRFLYANQAIIQGNDLSSVDDIIGLTDFDLHGEAATDARISEIEQRVMETGEPDLGYDERAMRGGGDRWLMMSRVPLRDSSGAIVGIVGSSRDISARKASERLMRAQNRILEMIVGSVAIPELMNTLAELIEELAEGIRCAAVAFPPEDGIQIFKAPNAPDLLLPLFEALSASSSTPIREATARTAFENSGFLCFEIPSANGTSHGLIGISSTKNDLSRSLTEFLAGASRMAGIAIDRRRAEQQIRFLLVHDALTGLENRTSLEGKLPGILKAAELSSQQVAVSFLDLDNFKQINDTFGHAVGDELLKEASGRLSSLITGKDIVARIGGDEFVLVLHETDERFEDRLQRIKTTVAQPLTLQGLDLKVSCSIGVAYYPSHGLMASDLFRAADLAMYKAKENGRDAVQAFSQELSDSARRKFLRAEELRTAIQNDEFVLDFQPQINLTTGLVSGVEALVRWKHPVEGILPPSEFIPLAEETGIIIELGEAVLRKACQQAKKWSMNARHRVRVSVNMSPKQFQNAGVIDHVKAALKESGLDPSLLEIEITESSIMRDIGSAAGIMKELTDMGVDFAIDDFGTSYSCLNMLKKLPFSRLKIDRSFIMNTPDDEQDCAIVTAILNLARSLKLQVVAEGVETIEQAQFLHLAGCEHGQGYFYSRPVGDLTIEALLDKQY</sequence>
<dbReference type="FunFam" id="3.20.20.450:FF:000001">
    <property type="entry name" value="Cyclic di-GMP phosphodiesterase yahA"/>
    <property type="match status" value="1"/>
</dbReference>
<feature type="domain" description="EAL" evidence="4">
    <location>
        <begin position="484"/>
        <end position="738"/>
    </location>
</feature>
<dbReference type="AlphaFoldDB" id="A0A657LZ80"/>
<dbReference type="InterPro" id="IPR029787">
    <property type="entry name" value="Nucleotide_cyclase"/>
</dbReference>
<dbReference type="NCBIfam" id="TIGR00254">
    <property type="entry name" value="GGDEF"/>
    <property type="match status" value="1"/>
</dbReference>
<evidence type="ECO:0000256" key="2">
    <source>
        <dbReference type="SAM" id="MobiDB-lite"/>
    </source>
</evidence>
<dbReference type="NCBIfam" id="TIGR00229">
    <property type="entry name" value="sensory_box"/>
    <property type="match status" value="1"/>
</dbReference>
<dbReference type="InterPro" id="IPR000160">
    <property type="entry name" value="GGDEF_dom"/>
</dbReference>
<dbReference type="GO" id="GO:0071111">
    <property type="term" value="F:cyclic-guanylate-specific phosphodiesterase activity"/>
    <property type="evidence" value="ECO:0007669"/>
    <property type="project" value="UniProtKB-EC"/>
</dbReference>
<dbReference type="InterPro" id="IPR035965">
    <property type="entry name" value="PAS-like_dom_sf"/>
</dbReference>
<dbReference type="Pfam" id="PF00990">
    <property type="entry name" value="GGDEF"/>
    <property type="match status" value="1"/>
</dbReference>
<dbReference type="PROSITE" id="PS50113">
    <property type="entry name" value="PAC"/>
    <property type="match status" value="1"/>
</dbReference>
<dbReference type="SUPFAM" id="SSF55785">
    <property type="entry name" value="PYP-like sensor domain (PAS domain)"/>
    <property type="match status" value="1"/>
</dbReference>
<proteinExistence type="predicted"/>
<dbReference type="Gene3D" id="3.30.70.270">
    <property type="match status" value="1"/>
</dbReference>
<evidence type="ECO:0000259" key="3">
    <source>
        <dbReference type="PROSITE" id="PS50113"/>
    </source>
</evidence>
<feature type="domain" description="PAC" evidence="3">
    <location>
        <begin position="106"/>
        <end position="171"/>
    </location>
</feature>
<organism evidence="6 7">
    <name type="scientific">Pararhizobium antarcticum</name>
    <dbReference type="NCBI Taxonomy" id="1798805"/>
    <lineage>
        <taxon>Bacteria</taxon>
        <taxon>Pseudomonadati</taxon>
        <taxon>Pseudomonadota</taxon>
        <taxon>Alphaproteobacteria</taxon>
        <taxon>Hyphomicrobiales</taxon>
        <taxon>Rhizobiaceae</taxon>
        <taxon>Rhizobium/Agrobacterium group</taxon>
        <taxon>Pararhizobium</taxon>
    </lineage>
</organism>
<dbReference type="Gene3D" id="3.20.20.450">
    <property type="entry name" value="EAL domain"/>
    <property type="match status" value="1"/>
</dbReference>
<evidence type="ECO:0000256" key="1">
    <source>
        <dbReference type="ARBA" id="ARBA00051114"/>
    </source>
</evidence>
<dbReference type="CDD" id="cd00130">
    <property type="entry name" value="PAS"/>
    <property type="match status" value="1"/>
</dbReference>
<comment type="caution">
    <text evidence="6">The sequence shown here is derived from an EMBL/GenBank/DDBJ whole genome shotgun (WGS) entry which is preliminary data.</text>
</comment>
<dbReference type="InterPro" id="IPR043128">
    <property type="entry name" value="Rev_trsase/Diguanyl_cyclase"/>
</dbReference>
<keyword evidence="7" id="KW-1185">Reference proteome</keyword>
<dbReference type="SUPFAM" id="SSF141868">
    <property type="entry name" value="EAL domain-like"/>
    <property type="match status" value="1"/>
</dbReference>
<dbReference type="InterPro" id="IPR035919">
    <property type="entry name" value="EAL_sf"/>
</dbReference>
<dbReference type="InterPro" id="IPR000700">
    <property type="entry name" value="PAS-assoc_C"/>
</dbReference>
<evidence type="ECO:0000313" key="6">
    <source>
        <dbReference type="EMBL" id="OJG00924.1"/>
    </source>
</evidence>
<dbReference type="OrthoDB" id="9814202at2"/>